<reference evidence="1 2" key="1">
    <citation type="submission" date="2013-01" db="EMBL/GenBank/DDBJ databases">
        <authorList>
            <person name="Harkins D.M."/>
            <person name="Durkin A.S."/>
            <person name="Brinkac L.M."/>
            <person name="Haft D.H."/>
            <person name="Selengut J.D."/>
            <person name="Sanka R."/>
            <person name="DePew J."/>
            <person name="Purushe J."/>
            <person name="Picardeau M."/>
            <person name="Werts C."/>
            <person name="Goarant C."/>
            <person name="Vinetz J.M."/>
            <person name="Sutton G.G."/>
            <person name="Nierman W.C."/>
            <person name="Fouts D.E."/>
        </authorList>
    </citation>
    <scope>NUCLEOTIDE SEQUENCE [LARGE SCALE GENOMIC DNA]</scope>
    <source>
        <strain evidence="1 2">200701872</strain>
    </source>
</reference>
<accession>M6ZR75</accession>
<dbReference type="Proteomes" id="UP000012117">
    <property type="component" value="Unassembled WGS sequence"/>
</dbReference>
<dbReference type="BioCyc" id="LINT1193029:G11R4-3628-MONOMER"/>
<dbReference type="EMBL" id="AKWN02000307">
    <property type="protein sequence ID" value="EMP06747.1"/>
    <property type="molecule type" value="Genomic_DNA"/>
</dbReference>
<organism evidence="1 2">
    <name type="scientific">Leptospira interrogans serovar Pyrogenes str. 200701872</name>
    <dbReference type="NCBI Taxonomy" id="1193029"/>
    <lineage>
        <taxon>Bacteria</taxon>
        <taxon>Pseudomonadati</taxon>
        <taxon>Spirochaetota</taxon>
        <taxon>Spirochaetia</taxon>
        <taxon>Leptospirales</taxon>
        <taxon>Leptospiraceae</taxon>
        <taxon>Leptospira</taxon>
    </lineage>
</organism>
<gene>
    <name evidence="1" type="ORF">LEP1GSC124_1608</name>
</gene>
<evidence type="ECO:0000313" key="2">
    <source>
        <dbReference type="Proteomes" id="UP000012117"/>
    </source>
</evidence>
<evidence type="ECO:0000313" key="1">
    <source>
        <dbReference type="EMBL" id="EMP06747.1"/>
    </source>
</evidence>
<dbReference type="AlphaFoldDB" id="M6ZR75"/>
<protein>
    <submittedName>
        <fullName evidence="1">Uncharacterized protein</fullName>
    </submittedName>
</protein>
<proteinExistence type="predicted"/>
<comment type="caution">
    <text evidence="1">The sequence shown here is derived from an EMBL/GenBank/DDBJ whole genome shotgun (WGS) entry which is preliminary data.</text>
</comment>
<sequence length="66" mass="7655">MNCRGLYVFKHVGDGKDTNQAKLGVAPAHKLFNLISVSKKTIQRLQEIFPIIRSKSRNRIYQPEWN</sequence>
<name>M6ZR75_LEPIR</name>